<keyword evidence="1" id="KW-0175">Coiled coil</keyword>
<accession>A0AAX1TMC9</accession>
<name>A0AAX1TMC9_9FUSO</name>
<sequence>MGLLSIFKKSNDEEYLKKIEKLEETLASKENEISNLINEIESLNKFTPRQLEVFEKNLKENKEEVQRLKNILDSYCIPYNTKERYSYKVEIEKFFSSSKFQELNTALKEKGITYLQEVSVDILETMPADLKGIDEGKKKYQDYLSKKIEWEIVTLLNKGEKISKIYSKTRKFANILSEGCYEFMEDIRDYDFDSLVDAGFNAEQIKEFKEKRDEYYLEKRIGK</sequence>
<proteinExistence type="predicted"/>
<dbReference type="Proteomes" id="UP000249008">
    <property type="component" value="Chromosome 1"/>
</dbReference>
<evidence type="ECO:0000256" key="1">
    <source>
        <dbReference type="SAM" id="Coils"/>
    </source>
</evidence>
<gene>
    <name evidence="2" type="ORF">NCTC12112_01208</name>
</gene>
<dbReference type="AlphaFoldDB" id="A0AAX1TMC9"/>
<dbReference type="EMBL" id="LS483487">
    <property type="protein sequence ID" value="SQJ01794.1"/>
    <property type="molecule type" value="Genomic_DNA"/>
</dbReference>
<dbReference type="RefSeq" id="WP_005977892.1">
    <property type="nucleotide sequence ID" value="NZ_BAABXY010000001.1"/>
</dbReference>
<dbReference type="GeneID" id="78455780"/>
<evidence type="ECO:0000313" key="2">
    <source>
        <dbReference type="EMBL" id="SQJ01794.1"/>
    </source>
</evidence>
<organism evidence="2 3">
    <name type="scientific">Fusobacterium ulcerans</name>
    <dbReference type="NCBI Taxonomy" id="861"/>
    <lineage>
        <taxon>Bacteria</taxon>
        <taxon>Fusobacteriati</taxon>
        <taxon>Fusobacteriota</taxon>
        <taxon>Fusobacteriia</taxon>
        <taxon>Fusobacteriales</taxon>
        <taxon>Fusobacteriaceae</taxon>
        <taxon>Fusobacterium</taxon>
    </lineage>
</organism>
<evidence type="ECO:0000313" key="3">
    <source>
        <dbReference type="Proteomes" id="UP000249008"/>
    </source>
</evidence>
<dbReference type="KEGG" id="ful:C4N20_13220"/>
<reference evidence="2 3" key="1">
    <citation type="submission" date="2018-06" db="EMBL/GenBank/DDBJ databases">
        <authorList>
            <consortium name="Pathogen Informatics"/>
            <person name="Doyle S."/>
        </authorList>
    </citation>
    <scope>NUCLEOTIDE SEQUENCE [LARGE SCALE GENOMIC DNA]</scope>
    <source>
        <strain evidence="2 3">NCTC12112</strain>
    </source>
</reference>
<protein>
    <submittedName>
        <fullName evidence="2">Uncharacterized protein</fullName>
    </submittedName>
</protein>
<feature type="coiled-coil region" evidence="1">
    <location>
        <begin position="12"/>
        <end position="71"/>
    </location>
</feature>